<gene>
    <name evidence="3" type="ORF">VBRA1451_LOCUS9398</name>
</gene>
<feature type="region of interest" description="Disordered" evidence="2">
    <location>
        <begin position="260"/>
        <end position="288"/>
    </location>
</feature>
<dbReference type="AlphaFoldDB" id="A0A7S1JTX1"/>
<feature type="region of interest" description="Disordered" evidence="2">
    <location>
        <begin position="1"/>
        <end position="46"/>
    </location>
</feature>
<dbReference type="PANTHER" id="PTHR47938:SF35">
    <property type="entry name" value="PENTATRICOPEPTIDE REPEAT-CONTAINING PROTEIN 4, MITOCHONDRIAL-RELATED"/>
    <property type="match status" value="1"/>
</dbReference>
<feature type="compositionally biased region" description="Acidic residues" evidence="2">
    <location>
        <begin position="276"/>
        <end position="288"/>
    </location>
</feature>
<feature type="region of interest" description="Disordered" evidence="2">
    <location>
        <begin position="461"/>
        <end position="486"/>
    </location>
</feature>
<proteinExistence type="predicted"/>
<protein>
    <recommendedName>
        <fullName evidence="4">Pentacotripeptide-repeat region of PRORP domain-containing protein</fullName>
    </recommendedName>
</protein>
<dbReference type="GO" id="GO:0003729">
    <property type="term" value="F:mRNA binding"/>
    <property type="evidence" value="ECO:0007669"/>
    <property type="project" value="TreeGrafter"/>
</dbReference>
<dbReference type="InterPro" id="IPR002885">
    <property type="entry name" value="PPR_rpt"/>
</dbReference>
<dbReference type="PROSITE" id="PS51375">
    <property type="entry name" value="PPR"/>
    <property type="match status" value="1"/>
</dbReference>
<dbReference type="Pfam" id="PF01535">
    <property type="entry name" value="PPR"/>
    <property type="match status" value="1"/>
</dbReference>
<name>A0A7S1JTX1_9ALVE</name>
<feature type="repeat" description="PPR" evidence="1">
    <location>
        <begin position="973"/>
        <end position="1007"/>
    </location>
</feature>
<evidence type="ECO:0000256" key="2">
    <source>
        <dbReference type="SAM" id="MobiDB-lite"/>
    </source>
</evidence>
<dbReference type="PANTHER" id="PTHR47938">
    <property type="entry name" value="RESPIRATORY COMPLEX I CHAPERONE (CIA84), PUTATIVE (AFU_ORTHOLOGUE AFUA_2G06020)-RELATED"/>
    <property type="match status" value="1"/>
</dbReference>
<feature type="compositionally biased region" description="Basic and acidic residues" evidence="2">
    <location>
        <begin position="170"/>
        <end position="180"/>
    </location>
</feature>
<dbReference type="InterPro" id="IPR011990">
    <property type="entry name" value="TPR-like_helical_dom_sf"/>
</dbReference>
<sequence>MPLQTTLRPVGDSLRKGKPYRHSPQTTTTSDTEPLRENAATSRRLFIDLPRRQSVDCNGDLDSIKDGKGLLPTPREGRIKRDDDTQSVSAAMMFRPRCPPRYADHPVTFYDDFIHSSGHRRFHFSAAHQPRGGSYYPPPIRQRGFHCGRGLDGFRPPHFRRFRSPSPTRDGGRGGNRPEARWQGATHRSYTPAGGRGFSPLATRWRFPGRHSAVPRKVFKYVPREKKEACAQTDAEILEAPLGPLGSFEVEIDLSTVGEIPPPPAFAPPTYPPVDDGADDDKEDDHDEIDAEAARHVEAVERLLDIPDSWASSVGTPPATEAGRTSNHGEDENNGMPLSCPEVSESVAKLLEDPVHLFLQPQLKEDRVKDAALSSAAAKEAATVEEETNGLPGLAAAEKSVGARSTSDCPCSIEPIVPCPDPAGDDFDGEWTESPPAEDHDFAWDPFRGFAFGCPVDEADAESGPALDHRPRYRGGSPTTAENNDKRDCLGGKLHRFLGPAADPHTADKTLAESQFNGHSQKSHIDKHLLDVTGMSVDAVVAMALDHAAHGRYDEACRLLHKIPVDTLSLSSDKASLLLEAAAGCGDVCLAETFFQGVGGSGMLKAYADLLRTYSKAGDKIPLFNVLPDVVDYIQRQKLLSADAALTSVLHQSLVCGDHELAELLFDYFQEEGAQGGDISGRVKLYATMVKGYSSACLKMRHEMSRDSLTTTDLAMACLRKADDCLDFCARHGEEGFATFQPTCIVLFGRAAAAWGQLALVWKWLLPTAGQPARIPATLWLLLLDHMTPESTPQDIHNMLKLVNNIAVETLRPVSVFNAVIDFFLHMNEEAALEKFLNEYESSLSTWEVTDYGHLIRGFGRLSAWPPGRRADKAMSLWASYFRSLGPFPFAALKGGCSADGRLPIVAYPLCCLMDALCLGGRPLQAFRLFQSLDCPPVGPLPAILIRGFADVGDGSTALTVYRMAINKGIRPNQASVNAMVYLYVRSRDMGHAMAIFRDMNRSRLCPPNLSTITLVVKGLAESDQAGRVDDVVRAAKDLHLPITPYIASQIANAQKKMTCSMAPDAYLSPPSDHFFSPPTSPQMVQHPHPSFAMPPSPCSLLLPVDTHSPSVVPPSPNRAPPVRTNGMRQRTAGDGSPDGFGMLCALNGRGGQHHTPSMAWCSPPQSSSPPPFDEY</sequence>
<accession>A0A7S1JTX1</accession>
<dbReference type="Gene3D" id="1.25.40.10">
    <property type="entry name" value="Tetratricopeptide repeat domain"/>
    <property type="match status" value="1"/>
</dbReference>
<evidence type="ECO:0008006" key="4">
    <source>
        <dbReference type="Google" id="ProtNLM"/>
    </source>
</evidence>
<feature type="region of interest" description="Disordered" evidence="2">
    <location>
        <begin position="1109"/>
        <end position="1140"/>
    </location>
</feature>
<dbReference type="EMBL" id="HBGB01016200">
    <property type="protein sequence ID" value="CAD9054333.1"/>
    <property type="molecule type" value="Transcribed_RNA"/>
</dbReference>
<feature type="region of interest" description="Disordered" evidence="2">
    <location>
        <begin position="156"/>
        <end position="195"/>
    </location>
</feature>
<evidence type="ECO:0000313" key="3">
    <source>
        <dbReference type="EMBL" id="CAD9054333.1"/>
    </source>
</evidence>
<reference evidence="3" key="1">
    <citation type="submission" date="2021-01" db="EMBL/GenBank/DDBJ databases">
        <authorList>
            <person name="Corre E."/>
            <person name="Pelletier E."/>
            <person name="Niang G."/>
            <person name="Scheremetjew M."/>
            <person name="Finn R."/>
            <person name="Kale V."/>
            <person name="Holt S."/>
            <person name="Cochrane G."/>
            <person name="Meng A."/>
            <person name="Brown T."/>
            <person name="Cohen L."/>
        </authorList>
    </citation>
    <scope>NUCLEOTIDE SEQUENCE</scope>
    <source>
        <strain evidence="3">CCMP3346</strain>
    </source>
</reference>
<feature type="region of interest" description="Disordered" evidence="2">
    <location>
        <begin position="1154"/>
        <end position="1176"/>
    </location>
</feature>
<dbReference type="NCBIfam" id="TIGR00756">
    <property type="entry name" value="PPR"/>
    <property type="match status" value="1"/>
</dbReference>
<organism evidence="3">
    <name type="scientific">Vitrella brassicaformis</name>
    <dbReference type="NCBI Taxonomy" id="1169539"/>
    <lineage>
        <taxon>Eukaryota</taxon>
        <taxon>Sar</taxon>
        <taxon>Alveolata</taxon>
        <taxon>Colpodellida</taxon>
        <taxon>Vitrellaceae</taxon>
        <taxon>Vitrella</taxon>
    </lineage>
</organism>
<evidence type="ECO:0000256" key="1">
    <source>
        <dbReference type="PROSITE-ProRule" id="PRU00708"/>
    </source>
</evidence>
<feature type="compositionally biased region" description="Pro residues" evidence="2">
    <location>
        <begin position="1167"/>
        <end position="1176"/>
    </location>
</feature>
<feature type="region of interest" description="Disordered" evidence="2">
    <location>
        <begin position="308"/>
        <end position="337"/>
    </location>
</feature>
<feature type="compositionally biased region" description="Pro residues" evidence="2">
    <location>
        <begin position="260"/>
        <end position="272"/>
    </location>
</feature>
<feature type="compositionally biased region" description="Polar residues" evidence="2">
    <location>
        <begin position="23"/>
        <end position="32"/>
    </location>
</feature>